<dbReference type="InterPro" id="IPR001304">
    <property type="entry name" value="C-type_lectin-like"/>
</dbReference>
<dbReference type="PROSITE" id="PS50041">
    <property type="entry name" value="C_TYPE_LECTIN_2"/>
    <property type="match status" value="1"/>
</dbReference>
<dbReference type="AlphaFoldDB" id="A0A914Q9G2"/>
<dbReference type="InterPro" id="IPR016187">
    <property type="entry name" value="CTDL_fold"/>
</dbReference>
<protein>
    <submittedName>
        <fullName evidence="3">C-type lectin domain-containing protein</fullName>
    </submittedName>
</protein>
<dbReference type="PANTHER" id="PTHR47324:SF2">
    <property type="entry name" value="EGF-LIKE DOMAIN-CONTAINING PROTEIN-RELATED"/>
    <property type="match status" value="1"/>
</dbReference>
<reference evidence="3" key="1">
    <citation type="submission" date="2022-11" db="UniProtKB">
        <authorList>
            <consortium name="WormBaseParasite"/>
        </authorList>
    </citation>
    <scope>IDENTIFICATION</scope>
</reference>
<dbReference type="InterPro" id="IPR016186">
    <property type="entry name" value="C-type_lectin-like/link_sf"/>
</dbReference>
<dbReference type="Gene3D" id="3.10.100.10">
    <property type="entry name" value="Mannose-Binding Protein A, subunit A"/>
    <property type="match status" value="1"/>
</dbReference>
<keyword evidence="2" id="KW-1185">Reference proteome</keyword>
<dbReference type="Pfam" id="PF00059">
    <property type="entry name" value="Lectin_C"/>
    <property type="match status" value="1"/>
</dbReference>
<sequence length="230" mass="26107">MLAKVENLLISTKAKVNFVQTSAYPCGESINSKKPSLMWNITLISGGEVYVISSPTTWNIMELIPFQYKSSLIAEKVFNDCSMGQTFKFPIDSQISTSSILIYGELNGNPIYISPKGINNSISLSNAFLDYSSNIRLDQLIESCNTDEYYSQYKNGKCWIFLTKPLTWKEAKNECEKRNSKLVSIFDQNDEEYLKEAAGITQYWIGLNDFQNNGKFVWDQGGNKSIPVRF</sequence>
<dbReference type="CDD" id="cd00037">
    <property type="entry name" value="CLECT"/>
    <property type="match status" value="1"/>
</dbReference>
<dbReference type="Proteomes" id="UP000887578">
    <property type="component" value="Unplaced"/>
</dbReference>
<dbReference type="InterPro" id="IPR053295">
    <property type="entry name" value="Innate_immunity_reg"/>
</dbReference>
<evidence type="ECO:0000313" key="2">
    <source>
        <dbReference type="Proteomes" id="UP000887578"/>
    </source>
</evidence>
<accession>A0A914Q9G2</accession>
<name>A0A914Q9G2_9BILA</name>
<evidence type="ECO:0000313" key="3">
    <source>
        <dbReference type="WBParaSite" id="PDA_v2.g28152.t1"/>
    </source>
</evidence>
<dbReference type="WBParaSite" id="PDA_v2.g28152.t1">
    <property type="protein sequence ID" value="PDA_v2.g28152.t1"/>
    <property type="gene ID" value="PDA_v2.g28152"/>
</dbReference>
<evidence type="ECO:0000259" key="1">
    <source>
        <dbReference type="PROSITE" id="PS50041"/>
    </source>
</evidence>
<dbReference type="PANTHER" id="PTHR47324">
    <property type="entry name" value="PROTEIN IRG-7-RELATED"/>
    <property type="match status" value="1"/>
</dbReference>
<organism evidence="2 3">
    <name type="scientific">Panagrolaimus davidi</name>
    <dbReference type="NCBI Taxonomy" id="227884"/>
    <lineage>
        <taxon>Eukaryota</taxon>
        <taxon>Metazoa</taxon>
        <taxon>Ecdysozoa</taxon>
        <taxon>Nematoda</taxon>
        <taxon>Chromadorea</taxon>
        <taxon>Rhabditida</taxon>
        <taxon>Tylenchina</taxon>
        <taxon>Panagrolaimomorpha</taxon>
        <taxon>Panagrolaimoidea</taxon>
        <taxon>Panagrolaimidae</taxon>
        <taxon>Panagrolaimus</taxon>
    </lineage>
</organism>
<feature type="domain" description="C-type lectin" evidence="1">
    <location>
        <begin position="154"/>
        <end position="230"/>
    </location>
</feature>
<dbReference type="SUPFAM" id="SSF56436">
    <property type="entry name" value="C-type lectin-like"/>
    <property type="match status" value="1"/>
</dbReference>
<proteinExistence type="predicted"/>